<accession>A0ABS3Q3J9</accession>
<dbReference type="Proteomes" id="UP000664835">
    <property type="component" value="Unassembled WGS sequence"/>
</dbReference>
<dbReference type="SUPFAM" id="SSF109910">
    <property type="entry name" value="YgfY-like"/>
    <property type="match status" value="1"/>
</dbReference>
<dbReference type="InterPro" id="IPR036714">
    <property type="entry name" value="SDH_sf"/>
</dbReference>
<comment type="caution">
    <text evidence="4">The sequence shown here is derived from an EMBL/GenBank/DDBJ whole genome shotgun (WGS) entry which is preliminary data.</text>
</comment>
<evidence type="ECO:0000256" key="1">
    <source>
        <dbReference type="ARBA" id="ARBA00008571"/>
    </source>
</evidence>
<evidence type="ECO:0000313" key="5">
    <source>
        <dbReference type="Proteomes" id="UP000664835"/>
    </source>
</evidence>
<evidence type="ECO:0000256" key="2">
    <source>
        <dbReference type="ARBA" id="ARBA00019418"/>
    </source>
</evidence>
<dbReference type="Pfam" id="PF03937">
    <property type="entry name" value="Sdh5"/>
    <property type="match status" value="1"/>
</dbReference>
<reference evidence="4 5" key="1">
    <citation type="submission" date="2021-03" db="EMBL/GenBank/DDBJ databases">
        <title>Thiomicrorhabdus sp.nov.,novel sulfur-oxidizing bacteria isolated from coastal sediment.</title>
        <authorList>
            <person name="Liu X."/>
        </authorList>
    </citation>
    <scope>NUCLEOTIDE SEQUENCE [LARGE SCALE GENOMIC DNA]</scope>
    <source>
        <strain evidence="4 5">6S2-11</strain>
    </source>
</reference>
<name>A0ABS3Q3J9_9GAMM</name>
<dbReference type="EMBL" id="JAGETV010000005">
    <property type="protein sequence ID" value="MBO1926872.1"/>
    <property type="molecule type" value="Genomic_DNA"/>
</dbReference>
<evidence type="ECO:0000313" key="4">
    <source>
        <dbReference type="EMBL" id="MBO1926872.1"/>
    </source>
</evidence>
<protein>
    <recommendedName>
        <fullName evidence="2">FAD assembly factor SdhE</fullName>
    </recommendedName>
</protein>
<comment type="similarity">
    <text evidence="1">Belongs to the SdhE FAD assembly factor family.</text>
</comment>
<sequence length="101" mass="11989">MTKNLESNSVESFQIWQKRMLFACKRGNIETELLLNRYISKLEKASPKLRIHIETFLSENEQDLFHWLIKPSSIPYQAHHSTTPTHYLTLISDIQKVYLKK</sequence>
<evidence type="ECO:0000256" key="3">
    <source>
        <dbReference type="ARBA" id="ARBA00023186"/>
    </source>
</evidence>
<keyword evidence="5" id="KW-1185">Reference proteome</keyword>
<gene>
    <name evidence="4" type="ORF">J3998_04725</name>
</gene>
<dbReference type="InterPro" id="IPR005631">
    <property type="entry name" value="SDH"/>
</dbReference>
<keyword evidence="3" id="KW-0143">Chaperone</keyword>
<organism evidence="4 5">
    <name type="scientific">Thiomicrorhabdus marina</name>
    <dbReference type="NCBI Taxonomy" id="2818442"/>
    <lineage>
        <taxon>Bacteria</taxon>
        <taxon>Pseudomonadati</taxon>
        <taxon>Pseudomonadota</taxon>
        <taxon>Gammaproteobacteria</taxon>
        <taxon>Thiotrichales</taxon>
        <taxon>Piscirickettsiaceae</taxon>
        <taxon>Thiomicrorhabdus</taxon>
    </lineage>
</organism>
<dbReference type="Gene3D" id="1.10.150.250">
    <property type="entry name" value="Flavinator of succinate dehydrogenase"/>
    <property type="match status" value="1"/>
</dbReference>
<dbReference type="RefSeq" id="WP_208148310.1">
    <property type="nucleotide sequence ID" value="NZ_JAGETV010000005.1"/>
</dbReference>
<proteinExistence type="inferred from homology"/>